<protein>
    <recommendedName>
        <fullName evidence="5">Calmodulin-binding domain-containing protein</fullName>
    </recommendedName>
</protein>
<dbReference type="EMBL" id="MLFT02000003">
    <property type="protein sequence ID" value="PHT52209.1"/>
    <property type="molecule type" value="Genomic_DNA"/>
</dbReference>
<keyword evidence="1" id="KW-0112">Calmodulin-binding</keyword>
<dbReference type="PROSITE" id="PS50096">
    <property type="entry name" value="IQ"/>
    <property type="match status" value="1"/>
</dbReference>
<dbReference type="PANTHER" id="PTHR33067">
    <property type="entry name" value="RNA-DIRECTED DNA POLYMERASE-RELATED"/>
    <property type="match status" value="1"/>
</dbReference>
<evidence type="ECO:0008006" key="5">
    <source>
        <dbReference type="Google" id="ProtNLM"/>
    </source>
</evidence>
<dbReference type="OrthoDB" id="1744547at2759"/>
<organism evidence="3 4">
    <name type="scientific">Capsicum baccatum</name>
    <name type="common">Peruvian pepper</name>
    <dbReference type="NCBI Taxonomy" id="33114"/>
    <lineage>
        <taxon>Eukaryota</taxon>
        <taxon>Viridiplantae</taxon>
        <taxon>Streptophyta</taxon>
        <taxon>Embryophyta</taxon>
        <taxon>Tracheophyta</taxon>
        <taxon>Spermatophyta</taxon>
        <taxon>Magnoliopsida</taxon>
        <taxon>eudicotyledons</taxon>
        <taxon>Gunneridae</taxon>
        <taxon>Pentapetalae</taxon>
        <taxon>asterids</taxon>
        <taxon>lamiids</taxon>
        <taxon>Solanales</taxon>
        <taxon>Solanaceae</taxon>
        <taxon>Solanoideae</taxon>
        <taxon>Capsiceae</taxon>
        <taxon>Capsicum</taxon>
    </lineage>
</organism>
<keyword evidence="4" id="KW-1185">Reference proteome</keyword>
<name>A0A2G2X467_CAPBA</name>
<reference evidence="4" key="2">
    <citation type="journal article" date="2017" name="J. Anim. Genet.">
        <title>Multiple reference genome sequences of hot pepper reveal the massive evolution of plant disease resistance genes by retroduplication.</title>
        <authorList>
            <person name="Kim S."/>
            <person name="Park J."/>
            <person name="Yeom S.-I."/>
            <person name="Kim Y.-M."/>
            <person name="Seo E."/>
            <person name="Kim K.-T."/>
            <person name="Kim M.-S."/>
            <person name="Lee J.M."/>
            <person name="Cheong K."/>
            <person name="Shin H.-S."/>
            <person name="Kim S.-B."/>
            <person name="Han K."/>
            <person name="Lee J."/>
            <person name="Park M."/>
            <person name="Lee H.-A."/>
            <person name="Lee H.-Y."/>
            <person name="Lee Y."/>
            <person name="Oh S."/>
            <person name="Lee J.H."/>
            <person name="Choi E."/>
            <person name="Choi E."/>
            <person name="Lee S.E."/>
            <person name="Jeon J."/>
            <person name="Kim H."/>
            <person name="Choi G."/>
            <person name="Song H."/>
            <person name="Lee J."/>
            <person name="Lee S.-C."/>
            <person name="Kwon J.-K."/>
            <person name="Lee H.-Y."/>
            <person name="Koo N."/>
            <person name="Hong Y."/>
            <person name="Kim R.W."/>
            <person name="Kang W.-H."/>
            <person name="Huh J.H."/>
            <person name="Kang B.-C."/>
            <person name="Yang T.-J."/>
            <person name="Lee Y.-H."/>
            <person name="Bennetzen J.L."/>
            <person name="Choi D."/>
        </authorList>
    </citation>
    <scope>NUCLEOTIDE SEQUENCE [LARGE SCALE GENOMIC DNA]</scope>
    <source>
        <strain evidence="4">cv. PBC81</strain>
    </source>
</reference>
<dbReference type="Pfam" id="PF00612">
    <property type="entry name" value="IQ"/>
    <property type="match status" value="1"/>
</dbReference>
<reference evidence="3 4" key="1">
    <citation type="journal article" date="2017" name="Genome Biol.">
        <title>New reference genome sequences of hot pepper reveal the massive evolution of plant disease-resistance genes by retroduplication.</title>
        <authorList>
            <person name="Kim S."/>
            <person name="Park J."/>
            <person name="Yeom S.I."/>
            <person name="Kim Y.M."/>
            <person name="Seo E."/>
            <person name="Kim K.T."/>
            <person name="Kim M.S."/>
            <person name="Lee J.M."/>
            <person name="Cheong K."/>
            <person name="Shin H.S."/>
            <person name="Kim S.B."/>
            <person name="Han K."/>
            <person name="Lee J."/>
            <person name="Park M."/>
            <person name="Lee H.A."/>
            <person name="Lee H.Y."/>
            <person name="Lee Y."/>
            <person name="Oh S."/>
            <person name="Lee J.H."/>
            <person name="Choi E."/>
            <person name="Choi E."/>
            <person name="Lee S.E."/>
            <person name="Jeon J."/>
            <person name="Kim H."/>
            <person name="Choi G."/>
            <person name="Song H."/>
            <person name="Lee J."/>
            <person name="Lee S.C."/>
            <person name="Kwon J.K."/>
            <person name="Lee H.Y."/>
            <person name="Koo N."/>
            <person name="Hong Y."/>
            <person name="Kim R.W."/>
            <person name="Kang W.H."/>
            <person name="Huh J.H."/>
            <person name="Kang B.C."/>
            <person name="Yang T.J."/>
            <person name="Lee Y.H."/>
            <person name="Bennetzen J.L."/>
            <person name="Choi D."/>
        </authorList>
    </citation>
    <scope>NUCLEOTIDE SEQUENCE [LARGE SCALE GENOMIC DNA]</scope>
    <source>
        <strain evidence="4">cv. PBC81</strain>
    </source>
</reference>
<sequence>MAITTRSGKVLENLPKGKQAVDNVADNDIDADGEDAVEDGKSGHDIIPTRLQPEKSDNRMQDKKEVVEKTIPLPPPSFPQRLKKNVDDTRFSKFMTMLKQLTINIPLVEELEQMPGYTKFMKDLLTKKRAVSYEPADNIHHCSAITTRSLVQKKADPDFVILDCEVDSEVPIILGRPFLATGSVLIDMRANELLFWLNDEMVRFDVCKAMKHPSDMNVFSVADICYKDEKELSIEKQLSDEPLYAALLHFKSEDVEDHEKTACALTGIKSYSHAPKKLDLDLTNQPSPTAKTSIEEPPVLESKEFPSYLRDASLGSGNTLSMSVAADLSEQHVEALISALKRYKRAMGWTIDDIIGISPGICMHKSHLKEDCMPTSRMAQKGRQGKEKVSTSQKGQKRGRKEQDGGSGSLCHNPATIPPNITAAEAAWLSSFDKEQSKHAIVVAAATAAAADAVVRLAGQNRGNGAAMKIQTVFRGFLARKALRALEGLVKLQASATLHDK</sequence>
<evidence type="ECO:0000313" key="3">
    <source>
        <dbReference type="EMBL" id="PHT52209.1"/>
    </source>
</evidence>
<gene>
    <name evidence="3" type="ORF">CQW23_06671</name>
</gene>
<comment type="caution">
    <text evidence="3">The sequence shown here is derived from an EMBL/GenBank/DDBJ whole genome shotgun (WGS) entry which is preliminary data.</text>
</comment>
<evidence type="ECO:0000313" key="4">
    <source>
        <dbReference type="Proteomes" id="UP000224567"/>
    </source>
</evidence>
<evidence type="ECO:0000256" key="1">
    <source>
        <dbReference type="ARBA" id="ARBA00022860"/>
    </source>
</evidence>
<dbReference type="PANTHER" id="PTHR33067:SF9">
    <property type="entry name" value="RNA-DIRECTED DNA POLYMERASE"/>
    <property type="match status" value="1"/>
</dbReference>
<dbReference type="STRING" id="33114.A0A2G2X467"/>
<dbReference type="Proteomes" id="UP000224567">
    <property type="component" value="Unassembled WGS sequence"/>
</dbReference>
<proteinExistence type="predicted"/>
<dbReference type="CDD" id="cd23767">
    <property type="entry name" value="IQCD"/>
    <property type="match status" value="1"/>
</dbReference>
<accession>A0A2G2X467</accession>
<evidence type="ECO:0000256" key="2">
    <source>
        <dbReference type="SAM" id="MobiDB-lite"/>
    </source>
</evidence>
<dbReference type="InterPro" id="IPR000048">
    <property type="entry name" value="IQ_motif_EF-hand-BS"/>
</dbReference>
<dbReference type="AlphaFoldDB" id="A0A2G2X467"/>
<dbReference type="GO" id="GO:0005516">
    <property type="term" value="F:calmodulin binding"/>
    <property type="evidence" value="ECO:0007669"/>
    <property type="project" value="UniProtKB-KW"/>
</dbReference>
<feature type="region of interest" description="Disordered" evidence="2">
    <location>
        <begin position="377"/>
        <end position="416"/>
    </location>
</feature>